<keyword evidence="1" id="KW-0812">Transmembrane</keyword>
<protein>
    <recommendedName>
        <fullName evidence="2">Mechanosensitive ion channel MscS domain-containing protein</fullName>
    </recommendedName>
</protein>
<dbReference type="InterPro" id="IPR006685">
    <property type="entry name" value="MscS_channel_2nd"/>
</dbReference>
<dbReference type="RefSeq" id="WP_241274782.1">
    <property type="nucleotide sequence ID" value="NZ_JAKZGS010000006.1"/>
</dbReference>
<feature type="transmembrane region" description="Helical" evidence="1">
    <location>
        <begin position="122"/>
        <end position="141"/>
    </location>
</feature>
<keyword evidence="4" id="KW-1185">Reference proteome</keyword>
<gene>
    <name evidence="3" type="ORF">MM236_09725</name>
</gene>
<dbReference type="InterPro" id="IPR008910">
    <property type="entry name" value="MSC_TM_helix"/>
</dbReference>
<feature type="transmembrane region" description="Helical" evidence="1">
    <location>
        <begin position="26"/>
        <end position="50"/>
    </location>
</feature>
<organism evidence="3 4">
    <name type="scientific">Belliella calami</name>
    <dbReference type="NCBI Taxonomy" id="2923436"/>
    <lineage>
        <taxon>Bacteria</taxon>
        <taxon>Pseudomonadati</taxon>
        <taxon>Bacteroidota</taxon>
        <taxon>Cytophagia</taxon>
        <taxon>Cytophagales</taxon>
        <taxon>Cyclobacteriaceae</taxon>
        <taxon>Belliella</taxon>
    </lineage>
</organism>
<dbReference type="EMBL" id="JAKZGS010000006">
    <property type="protein sequence ID" value="MCH7398269.1"/>
    <property type="molecule type" value="Genomic_DNA"/>
</dbReference>
<feature type="transmembrane region" description="Helical" evidence="1">
    <location>
        <begin position="91"/>
        <end position="110"/>
    </location>
</feature>
<comment type="caution">
    <text evidence="3">The sequence shown here is derived from an EMBL/GenBank/DDBJ whole genome shotgun (WGS) entry which is preliminary data.</text>
</comment>
<dbReference type="PANTHER" id="PTHR30221">
    <property type="entry name" value="SMALL-CONDUCTANCE MECHANOSENSITIVE CHANNEL"/>
    <property type="match status" value="1"/>
</dbReference>
<dbReference type="Pfam" id="PF05552">
    <property type="entry name" value="MS_channel_1st_1"/>
    <property type="match status" value="2"/>
</dbReference>
<feature type="transmembrane region" description="Helical" evidence="1">
    <location>
        <begin position="192"/>
        <end position="214"/>
    </location>
</feature>
<feature type="transmembrane region" description="Helical" evidence="1">
    <location>
        <begin position="148"/>
        <end position="172"/>
    </location>
</feature>
<reference evidence="3" key="1">
    <citation type="submission" date="2022-03" db="EMBL/GenBank/DDBJ databases">
        <title>De novo assembled genomes of Belliella spp. (Cyclobacteriaceae) strains.</title>
        <authorList>
            <person name="Szabo A."/>
            <person name="Korponai K."/>
            <person name="Felfoldi T."/>
        </authorList>
    </citation>
    <scope>NUCLEOTIDE SEQUENCE</scope>
    <source>
        <strain evidence="3">DSM 107340</strain>
    </source>
</reference>
<feature type="domain" description="Mechanosensitive ion channel MscS" evidence="2">
    <location>
        <begin position="223"/>
        <end position="271"/>
    </location>
</feature>
<evidence type="ECO:0000313" key="3">
    <source>
        <dbReference type="EMBL" id="MCH7398269.1"/>
    </source>
</evidence>
<sequence>MEVITNWAEVTMNAFLKMGEQLSTNLLSLLGAIVILVLGWFITRLTAFLLKKILKTSRLDHLSDKVKDAKLFGEANMDFELSSVIVAFVRWILYMVFLTVAADILGWTIISNEIGNLVSYLPKLFSAIALFIIGLYIANFIKKALKGFLDALSIVGGGLISNFVFFVILIIFSVTALNQANIDTSAITNNLVIVLSGLVLIFVISLGVGSIEIVQKILYTYYIRRNINVGDKVIYKDLEGIVEAIDNLTVSIRVSEGVHSIPVKDFINETILKKEA</sequence>
<accession>A0ABS9UP84</accession>
<name>A0ABS9UP84_9BACT</name>
<dbReference type="Proteomes" id="UP001165488">
    <property type="component" value="Unassembled WGS sequence"/>
</dbReference>
<dbReference type="Pfam" id="PF00924">
    <property type="entry name" value="MS_channel_2nd"/>
    <property type="match status" value="1"/>
</dbReference>
<evidence type="ECO:0000256" key="1">
    <source>
        <dbReference type="SAM" id="Phobius"/>
    </source>
</evidence>
<keyword evidence="1" id="KW-1133">Transmembrane helix</keyword>
<dbReference type="PANTHER" id="PTHR30221:SF1">
    <property type="entry name" value="SMALL-CONDUCTANCE MECHANOSENSITIVE CHANNEL"/>
    <property type="match status" value="1"/>
</dbReference>
<dbReference type="InterPro" id="IPR045275">
    <property type="entry name" value="MscS_archaea/bacteria_type"/>
</dbReference>
<proteinExistence type="predicted"/>
<keyword evidence="1" id="KW-0472">Membrane</keyword>
<evidence type="ECO:0000259" key="2">
    <source>
        <dbReference type="Pfam" id="PF00924"/>
    </source>
</evidence>
<evidence type="ECO:0000313" key="4">
    <source>
        <dbReference type="Proteomes" id="UP001165488"/>
    </source>
</evidence>
<dbReference type="Gene3D" id="1.10.287.1260">
    <property type="match status" value="1"/>
</dbReference>